<keyword evidence="2 3" id="KW-0040">ANK repeat</keyword>
<proteinExistence type="predicted"/>
<keyword evidence="5" id="KW-1185">Reference proteome</keyword>
<feature type="repeat" description="ANK" evidence="3">
    <location>
        <begin position="232"/>
        <end position="264"/>
    </location>
</feature>
<evidence type="ECO:0000256" key="1">
    <source>
        <dbReference type="ARBA" id="ARBA00022737"/>
    </source>
</evidence>
<evidence type="ECO:0000313" key="5">
    <source>
        <dbReference type="Proteomes" id="UP001642483"/>
    </source>
</evidence>
<evidence type="ECO:0000313" key="4">
    <source>
        <dbReference type="EMBL" id="CAK8672124.1"/>
    </source>
</evidence>
<dbReference type="Proteomes" id="UP001642483">
    <property type="component" value="Unassembled WGS sequence"/>
</dbReference>
<keyword evidence="1" id="KW-0677">Repeat</keyword>
<comment type="caution">
    <text evidence="4">The sequence shown here is derived from an EMBL/GenBank/DDBJ whole genome shotgun (WGS) entry which is preliminary data.</text>
</comment>
<reference evidence="4 5" key="1">
    <citation type="submission" date="2024-02" db="EMBL/GenBank/DDBJ databases">
        <authorList>
            <person name="Daric V."/>
            <person name="Darras S."/>
        </authorList>
    </citation>
    <scope>NUCLEOTIDE SEQUENCE [LARGE SCALE GENOMIC DNA]</scope>
</reference>
<feature type="repeat" description="ANK" evidence="3">
    <location>
        <begin position="166"/>
        <end position="198"/>
    </location>
</feature>
<name>A0ABP0F124_CLALP</name>
<dbReference type="PROSITE" id="PS50297">
    <property type="entry name" value="ANK_REP_REGION"/>
    <property type="match status" value="5"/>
</dbReference>
<feature type="repeat" description="ANK" evidence="3">
    <location>
        <begin position="100"/>
        <end position="132"/>
    </location>
</feature>
<evidence type="ECO:0008006" key="6">
    <source>
        <dbReference type="Google" id="ProtNLM"/>
    </source>
</evidence>
<feature type="repeat" description="ANK" evidence="3">
    <location>
        <begin position="133"/>
        <end position="165"/>
    </location>
</feature>
<dbReference type="PANTHER" id="PTHR24173">
    <property type="entry name" value="ANKYRIN REPEAT CONTAINING"/>
    <property type="match status" value="1"/>
</dbReference>
<dbReference type="Gene3D" id="1.25.40.20">
    <property type="entry name" value="Ankyrin repeat-containing domain"/>
    <property type="match status" value="2"/>
</dbReference>
<dbReference type="EMBL" id="CAWYQH010000001">
    <property type="protein sequence ID" value="CAK8672124.1"/>
    <property type="molecule type" value="Genomic_DNA"/>
</dbReference>
<dbReference type="PANTHER" id="PTHR24173:SF74">
    <property type="entry name" value="ANKYRIN REPEAT DOMAIN-CONTAINING PROTEIN 16"/>
    <property type="match status" value="1"/>
</dbReference>
<feature type="repeat" description="ANK" evidence="3">
    <location>
        <begin position="34"/>
        <end position="66"/>
    </location>
</feature>
<dbReference type="PROSITE" id="PS50088">
    <property type="entry name" value="ANK_REPEAT"/>
    <property type="match status" value="6"/>
</dbReference>
<protein>
    <recommendedName>
        <fullName evidence="6">Ankyrin repeat domain-containing protein 29</fullName>
    </recommendedName>
</protein>
<evidence type="ECO:0000256" key="3">
    <source>
        <dbReference type="PROSITE-ProRule" id="PRU00023"/>
    </source>
</evidence>
<gene>
    <name evidence="4" type="ORF">CVLEPA_LOCUS1116</name>
</gene>
<dbReference type="InterPro" id="IPR036770">
    <property type="entry name" value="Ankyrin_rpt-contain_sf"/>
</dbReference>
<sequence length="293" mass="31685">MAEALHGAASNGNIQLLQQILDVGEVGVDACDSENTTALMFACVGGYRNCVEFLLDRGASVNSKRMTGCTALYLASQGGFYIIVNLLINKGAVINDQNHNGGTALFSASQLGFNDIVELLCSKGANVNLSLEDKTSPTFIASQNGHLETVKVLEHHRADINRRREDGISPLWIACQMDHYNVVEFLVHAGAHTDRSRSNYGVTPLFKAASKGNDNIVRCLLKKLPYTGLLSCGYNPLHVAAYHGHVTVIEVLLEFGVNSMEKDRDGLDAAQLAMSQNFSGISDIITAHQNSTF</sequence>
<feature type="repeat" description="ANK" evidence="3">
    <location>
        <begin position="67"/>
        <end position="99"/>
    </location>
</feature>
<dbReference type="Pfam" id="PF12796">
    <property type="entry name" value="Ank_2"/>
    <property type="match status" value="3"/>
</dbReference>
<dbReference type="InterPro" id="IPR002110">
    <property type="entry name" value="Ankyrin_rpt"/>
</dbReference>
<organism evidence="4 5">
    <name type="scientific">Clavelina lepadiformis</name>
    <name type="common">Light-bulb sea squirt</name>
    <name type="synonym">Ascidia lepadiformis</name>
    <dbReference type="NCBI Taxonomy" id="159417"/>
    <lineage>
        <taxon>Eukaryota</taxon>
        <taxon>Metazoa</taxon>
        <taxon>Chordata</taxon>
        <taxon>Tunicata</taxon>
        <taxon>Ascidiacea</taxon>
        <taxon>Aplousobranchia</taxon>
        <taxon>Clavelinidae</taxon>
        <taxon>Clavelina</taxon>
    </lineage>
</organism>
<evidence type="ECO:0000256" key="2">
    <source>
        <dbReference type="ARBA" id="ARBA00023043"/>
    </source>
</evidence>
<dbReference type="SMART" id="SM00248">
    <property type="entry name" value="ANK"/>
    <property type="match status" value="7"/>
</dbReference>
<dbReference type="SUPFAM" id="SSF48403">
    <property type="entry name" value="Ankyrin repeat"/>
    <property type="match status" value="1"/>
</dbReference>
<accession>A0ABP0F124</accession>
<dbReference type="Pfam" id="PF13857">
    <property type="entry name" value="Ank_5"/>
    <property type="match status" value="1"/>
</dbReference>